<evidence type="ECO:0000313" key="6">
    <source>
        <dbReference type="EMBL" id="PZP88905.1"/>
    </source>
</evidence>
<sequence>MTQPVLSLHKAGMDVPVRHPDPGAPKTRTLWNDLSLDVQPGEFIAVLGPNGCGKSTLFRAILGLTSLTRGRALVNGEPVHKGLSSVGYIPQQRTLDADLPMRGRDLIQLGIDGHKWGCSSFASRRRNRAIVQRAIDEVDAQAFADRPVGTLSGGEQQRIRAAQALVANPTLLLCDEPLLSLDLTQQKRIVELIARQARDHHTAVLFITHEINPVLPYVDRVLYLTEGDYRIGPVDDVMTTESLTALFHSPITVARVAGQIVVVGTEDAPHQEADHHA</sequence>
<dbReference type="InterPro" id="IPR003593">
    <property type="entry name" value="AAA+_ATPase"/>
</dbReference>
<dbReference type="PANTHER" id="PTHR42734:SF5">
    <property type="entry name" value="IRON TRANSPORT SYSTEM ATP-BINDING PROTEIN HI_0361-RELATED"/>
    <property type="match status" value="1"/>
</dbReference>
<dbReference type="GO" id="GO:0016887">
    <property type="term" value="F:ATP hydrolysis activity"/>
    <property type="evidence" value="ECO:0007669"/>
    <property type="project" value="InterPro"/>
</dbReference>
<dbReference type="GO" id="GO:0005524">
    <property type="term" value="F:ATP binding"/>
    <property type="evidence" value="ECO:0007669"/>
    <property type="project" value="UniProtKB-KW"/>
</dbReference>
<dbReference type="InterPro" id="IPR027417">
    <property type="entry name" value="P-loop_NTPase"/>
</dbReference>
<dbReference type="AlphaFoldDB" id="A0A2W5I9X5"/>
<dbReference type="RefSeq" id="WP_290599181.1">
    <property type="nucleotide sequence ID" value="NZ_CAKZIO010000016.1"/>
</dbReference>
<comment type="caution">
    <text evidence="6">The sequence shown here is derived from an EMBL/GenBank/DDBJ whole genome shotgun (WGS) entry which is preliminary data.</text>
</comment>
<dbReference type="SUPFAM" id="SSF52540">
    <property type="entry name" value="P-loop containing nucleoside triphosphate hydrolases"/>
    <property type="match status" value="1"/>
</dbReference>
<feature type="domain" description="ABC transporter" evidence="5">
    <location>
        <begin position="3"/>
        <end position="251"/>
    </location>
</feature>
<evidence type="ECO:0000256" key="4">
    <source>
        <dbReference type="ARBA" id="ARBA00022840"/>
    </source>
</evidence>
<dbReference type="Gene3D" id="3.40.50.300">
    <property type="entry name" value="P-loop containing nucleotide triphosphate hydrolases"/>
    <property type="match status" value="1"/>
</dbReference>
<evidence type="ECO:0000256" key="3">
    <source>
        <dbReference type="ARBA" id="ARBA00022741"/>
    </source>
</evidence>
<protein>
    <submittedName>
        <fullName evidence="6">ABC transporter ATP-binding protein</fullName>
    </submittedName>
</protein>
<dbReference type="InterPro" id="IPR050153">
    <property type="entry name" value="Metal_Ion_Import_ABC"/>
</dbReference>
<gene>
    <name evidence="6" type="ORF">DI579_04745</name>
</gene>
<dbReference type="Proteomes" id="UP000248606">
    <property type="component" value="Unassembled WGS sequence"/>
</dbReference>
<dbReference type="Pfam" id="PF00005">
    <property type="entry name" value="ABC_tran"/>
    <property type="match status" value="1"/>
</dbReference>
<reference evidence="6 7" key="1">
    <citation type="submission" date="2017-08" db="EMBL/GenBank/DDBJ databases">
        <title>Infants hospitalized years apart are colonized by the same room-sourced microbial strains.</title>
        <authorList>
            <person name="Brooks B."/>
            <person name="Olm M.R."/>
            <person name="Firek B.A."/>
            <person name="Baker R."/>
            <person name="Thomas B.C."/>
            <person name="Morowitz M.J."/>
            <person name="Banfield J.F."/>
        </authorList>
    </citation>
    <scope>NUCLEOTIDE SEQUENCE [LARGE SCALE GENOMIC DNA]</scope>
    <source>
        <strain evidence="6">S2_006_000_R1_57</strain>
    </source>
</reference>
<comment type="similarity">
    <text evidence="1">Belongs to the ABC transporter superfamily.</text>
</comment>
<dbReference type="PROSITE" id="PS50893">
    <property type="entry name" value="ABC_TRANSPORTER_2"/>
    <property type="match status" value="1"/>
</dbReference>
<keyword evidence="3" id="KW-0547">Nucleotide-binding</keyword>
<dbReference type="InterPro" id="IPR003439">
    <property type="entry name" value="ABC_transporter-like_ATP-bd"/>
</dbReference>
<evidence type="ECO:0000259" key="5">
    <source>
        <dbReference type="PROSITE" id="PS50893"/>
    </source>
</evidence>
<keyword evidence="2" id="KW-0813">Transport</keyword>
<proteinExistence type="inferred from homology"/>
<dbReference type="EMBL" id="QFOZ01000005">
    <property type="protein sequence ID" value="PZP88905.1"/>
    <property type="molecule type" value="Genomic_DNA"/>
</dbReference>
<name>A0A2W5I9X5_9ACTN</name>
<dbReference type="PANTHER" id="PTHR42734">
    <property type="entry name" value="METAL TRANSPORT SYSTEM ATP-BINDING PROTEIN TM_0124-RELATED"/>
    <property type="match status" value="1"/>
</dbReference>
<keyword evidence="4 6" id="KW-0067">ATP-binding</keyword>
<evidence type="ECO:0000256" key="2">
    <source>
        <dbReference type="ARBA" id="ARBA00022448"/>
    </source>
</evidence>
<evidence type="ECO:0000256" key="1">
    <source>
        <dbReference type="ARBA" id="ARBA00005417"/>
    </source>
</evidence>
<dbReference type="SMART" id="SM00382">
    <property type="entry name" value="AAA"/>
    <property type="match status" value="1"/>
</dbReference>
<evidence type="ECO:0000313" key="7">
    <source>
        <dbReference type="Proteomes" id="UP000248606"/>
    </source>
</evidence>
<accession>A0A2W5I9X5</accession>
<organism evidence="6 7">
    <name type="scientific">Lawsonella clevelandensis</name>
    <dbReference type="NCBI Taxonomy" id="1528099"/>
    <lineage>
        <taxon>Bacteria</taxon>
        <taxon>Bacillati</taxon>
        <taxon>Actinomycetota</taxon>
        <taxon>Actinomycetes</taxon>
        <taxon>Mycobacteriales</taxon>
        <taxon>Lawsonellaceae</taxon>
        <taxon>Lawsonella</taxon>
    </lineage>
</organism>